<gene>
    <name evidence="8" type="ORF">PS396_08745</name>
</gene>
<evidence type="ECO:0000313" key="9">
    <source>
        <dbReference type="Proteomes" id="UP001335665"/>
    </source>
</evidence>
<dbReference type="PANTHER" id="PTHR12677">
    <property type="entry name" value="GOLGI APPARATUS MEMBRANE PROTEIN TVP38-RELATED"/>
    <property type="match status" value="1"/>
</dbReference>
<keyword evidence="4 6" id="KW-1133">Transmembrane helix</keyword>
<dbReference type="InterPro" id="IPR032816">
    <property type="entry name" value="VTT_dom"/>
</dbReference>
<comment type="subcellular location">
    <subcellularLocation>
        <location evidence="1 6">Cell membrane</location>
        <topology evidence="1 6">Multi-pass membrane protein</topology>
    </subcellularLocation>
</comment>
<keyword evidence="9" id="KW-1185">Reference proteome</keyword>
<keyword evidence="3 6" id="KW-0812">Transmembrane</keyword>
<evidence type="ECO:0000256" key="4">
    <source>
        <dbReference type="ARBA" id="ARBA00022989"/>
    </source>
</evidence>
<proteinExistence type="inferred from homology"/>
<feature type="transmembrane region" description="Helical" evidence="6">
    <location>
        <begin position="196"/>
        <end position="212"/>
    </location>
</feature>
<evidence type="ECO:0000259" key="7">
    <source>
        <dbReference type="Pfam" id="PF09335"/>
    </source>
</evidence>
<comment type="similarity">
    <text evidence="6">Belongs to the TVP38/TMEM64 family.</text>
</comment>
<keyword evidence="2 6" id="KW-1003">Cell membrane</keyword>
<dbReference type="EMBL" id="JAQSFA010000031">
    <property type="protein sequence ID" value="MEE6701853.1"/>
    <property type="molecule type" value="Genomic_DNA"/>
</dbReference>
<evidence type="ECO:0000256" key="1">
    <source>
        <dbReference type="ARBA" id="ARBA00004651"/>
    </source>
</evidence>
<dbReference type="PANTHER" id="PTHR12677:SF59">
    <property type="entry name" value="GOLGI APPARATUS MEMBRANE PROTEIN TVP38-RELATED"/>
    <property type="match status" value="1"/>
</dbReference>
<accession>A0ABU7SVI0</accession>
<dbReference type="InterPro" id="IPR015414">
    <property type="entry name" value="TMEM64"/>
</dbReference>
<feature type="transmembrane region" description="Helical" evidence="6">
    <location>
        <begin position="131"/>
        <end position="154"/>
    </location>
</feature>
<reference evidence="8 9" key="1">
    <citation type="submission" date="2023-02" db="EMBL/GenBank/DDBJ databases">
        <title>The predominant lactic acid bacteria and yeasts involved in the spontaneous fermentation of millet during the production of the traditional porridge Hausa koko in Ghana.</title>
        <authorList>
            <person name="Atter A."/>
            <person name="Diaz M."/>
        </authorList>
    </citation>
    <scope>NUCLEOTIDE SEQUENCE [LARGE SCALE GENOMIC DNA]</scope>
    <source>
        <strain evidence="8 9">FI11552</strain>
    </source>
</reference>
<feature type="domain" description="VTT" evidence="7">
    <location>
        <begin position="74"/>
        <end position="185"/>
    </location>
</feature>
<comment type="caution">
    <text evidence="8">The sequence shown here is derived from an EMBL/GenBank/DDBJ whole genome shotgun (WGS) entry which is preliminary data.</text>
</comment>
<dbReference type="Proteomes" id="UP001335665">
    <property type="component" value="Unassembled WGS sequence"/>
</dbReference>
<sequence>MHLTKLQRAIIKLTVVVILAIALIRVYQPELALMTHPSPAHQQELVTLVHQHGLGDTLLLIATIAILCSIPFAPNAVICIFTGVCFGPFIGFLINWCGNIIGNGFVAIMIRRSGISEQVRHKRAFDYLTRQRFPVVGLIIDFIVPVVPNLLVNYAANGMRVTTGKYLLAASLGTLPIAFIYALGGNAIFTMNFKKVVVIALFVFLCMFYWGLKRLQENLST</sequence>
<evidence type="ECO:0000313" key="8">
    <source>
        <dbReference type="EMBL" id="MEE6701853.1"/>
    </source>
</evidence>
<protein>
    <recommendedName>
        <fullName evidence="6">TVP38/TMEM64 family membrane protein</fullName>
    </recommendedName>
</protein>
<evidence type="ECO:0000256" key="2">
    <source>
        <dbReference type="ARBA" id="ARBA00022475"/>
    </source>
</evidence>
<evidence type="ECO:0000256" key="5">
    <source>
        <dbReference type="ARBA" id="ARBA00023136"/>
    </source>
</evidence>
<evidence type="ECO:0000256" key="3">
    <source>
        <dbReference type="ARBA" id="ARBA00022692"/>
    </source>
</evidence>
<organism evidence="8 9">
    <name type="scientific">Limosilactobacillus pontis</name>
    <dbReference type="NCBI Taxonomy" id="35787"/>
    <lineage>
        <taxon>Bacteria</taxon>
        <taxon>Bacillati</taxon>
        <taxon>Bacillota</taxon>
        <taxon>Bacilli</taxon>
        <taxon>Lactobacillales</taxon>
        <taxon>Lactobacillaceae</taxon>
        <taxon>Limosilactobacillus</taxon>
    </lineage>
</organism>
<dbReference type="RefSeq" id="WP_331192520.1">
    <property type="nucleotide sequence ID" value="NZ_JAQSEN010000003.1"/>
</dbReference>
<keyword evidence="5 6" id="KW-0472">Membrane</keyword>
<feature type="transmembrane region" description="Helical" evidence="6">
    <location>
        <begin position="166"/>
        <end position="184"/>
    </location>
</feature>
<evidence type="ECO:0000256" key="6">
    <source>
        <dbReference type="RuleBase" id="RU366058"/>
    </source>
</evidence>
<feature type="transmembrane region" description="Helical" evidence="6">
    <location>
        <begin position="89"/>
        <end position="110"/>
    </location>
</feature>
<name>A0ABU7SVI0_9LACO</name>
<feature type="transmembrane region" description="Helical" evidence="6">
    <location>
        <begin position="58"/>
        <end position="83"/>
    </location>
</feature>
<dbReference type="Pfam" id="PF09335">
    <property type="entry name" value="VTT_dom"/>
    <property type="match status" value="1"/>
</dbReference>
<feature type="transmembrane region" description="Helical" evidence="6">
    <location>
        <begin position="6"/>
        <end position="27"/>
    </location>
</feature>